<name>A0AAD7F7E9_9AGAR</name>
<organism evidence="1 2">
    <name type="scientific">Roridomyces roridus</name>
    <dbReference type="NCBI Taxonomy" id="1738132"/>
    <lineage>
        <taxon>Eukaryota</taxon>
        <taxon>Fungi</taxon>
        <taxon>Dikarya</taxon>
        <taxon>Basidiomycota</taxon>
        <taxon>Agaricomycotina</taxon>
        <taxon>Agaricomycetes</taxon>
        <taxon>Agaricomycetidae</taxon>
        <taxon>Agaricales</taxon>
        <taxon>Marasmiineae</taxon>
        <taxon>Mycenaceae</taxon>
        <taxon>Roridomyces</taxon>
    </lineage>
</organism>
<dbReference type="Proteomes" id="UP001221142">
    <property type="component" value="Unassembled WGS sequence"/>
</dbReference>
<sequence length="216" mass="24011">MSAVEYLYHIVRQTDAPSGSTTEIRDSYTSLEEANAAARVDLGSVAQHESHSIQIDRKTGMVSVEATCAHGMAMRVYIEKRKAPSGLWKGSEQSKSNPKDVWVIMETQYQDNYESGEEEGAGRLMSNVAYESLRHANEAAQQALGGEWYADGFELDDSDSEMVDEENVGSSTKVYRATIEMGAEYLRRVEVEVQKLTVQRTQRASKGSKKRKLAGD</sequence>
<keyword evidence="2" id="KW-1185">Reference proteome</keyword>
<accession>A0AAD7F7E9</accession>
<dbReference type="AlphaFoldDB" id="A0AAD7F7E9"/>
<evidence type="ECO:0000313" key="2">
    <source>
        <dbReference type="Proteomes" id="UP001221142"/>
    </source>
</evidence>
<comment type="caution">
    <text evidence="1">The sequence shown here is derived from an EMBL/GenBank/DDBJ whole genome shotgun (WGS) entry which is preliminary data.</text>
</comment>
<reference evidence="1" key="1">
    <citation type="submission" date="2023-03" db="EMBL/GenBank/DDBJ databases">
        <title>Massive genome expansion in bonnet fungi (Mycena s.s.) driven by repeated elements and novel gene families across ecological guilds.</title>
        <authorList>
            <consortium name="Lawrence Berkeley National Laboratory"/>
            <person name="Harder C.B."/>
            <person name="Miyauchi S."/>
            <person name="Viragh M."/>
            <person name="Kuo A."/>
            <person name="Thoen E."/>
            <person name="Andreopoulos B."/>
            <person name="Lu D."/>
            <person name="Skrede I."/>
            <person name="Drula E."/>
            <person name="Henrissat B."/>
            <person name="Morin E."/>
            <person name="Kohler A."/>
            <person name="Barry K."/>
            <person name="LaButti K."/>
            <person name="Morin E."/>
            <person name="Salamov A."/>
            <person name="Lipzen A."/>
            <person name="Mereny Z."/>
            <person name="Hegedus B."/>
            <person name="Baldrian P."/>
            <person name="Stursova M."/>
            <person name="Weitz H."/>
            <person name="Taylor A."/>
            <person name="Grigoriev I.V."/>
            <person name="Nagy L.G."/>
            <person name="Martin F."/>
            <person name="Kauserud H."/>
        </authorList>
    </citation>
    <scope>NUCLEOTIDE SEQUENCE</scope>
    <source>
        <strain evidence="1">9284</strain>
    </source>
</reference>
<dbReference type="EMBL" id="JARKIF010000054">
    <property type="protein sequence ID" value="KAJ7606877.1"/>
    <property type="molecule type" value="Genomic_DNA"/>
</dbReference>
<proteinExistence type="predicted"/>
<evidence type="ECO:0000313" key="1">
    <source>
        <dbReference type="EMBL" id="KAJ7606877.1"/>
    </source>
</evidence>
<protein>
    <submittedName>
        <fullName evidence="1">Uncharacterized protein</fullName>
    </submittedName>
</protein>
<gene>
    <name evidence="1" type="ORF">FB45DRAFT_949379</name>
</gene>